<proteinExistence type="predicted"/>
<keyword evidence="2" id="KW-0812">Transmembrane</keyword>
<evidence type="ECO:0000256" key="1">
    <source>
        <dbReference type="SAM" id="MobiDB-lite"/>
    </source>
</evidence>
<dbReference type="GeneID" id="113418121"/>
<sequence length="266" mass="29705">MENVTVDVLIKNKERDTEGGQSVKEEVDIKSLTDTELWKQLCSYGVNPGPILPSTRTVYENKLQQLMTQCPGAAAGEKSRKVDCERENVGANVPPAEVVLQNSNFRVSAERACSSDNKEPLDEITERQKKLLSPDSEHSLAKIVAELQEILPEGKMASHRSQGLRKKVGNSPEMSKQKKSDKLHIDYGHPDANTVGTSSRRRTLRETPPPSLKKCPENKPQKTCEKPAEVLMPMQIKIAVFCVCVFLLFAYVAMETSPFTTFFSRK</sequence>
<evidence type="ECO:0000313" key="7">
    <source>
        <dbReference type="RefSeq" id="XP_026532624.1"/>
    </source>
</evidence>
<dbReference type="CDD" id="cd12940">
    <property type="entry name" value="LEM_LAP2_LEMD1"/>
    <property type="match status" value="1"/>
</dbReference>
<evidence type="ECO:0000313" key="6">
    <source>
        <dbReference type="RefSeq" id="XP_026532621.1"/>
    </source>
</evidence>
<dbReference type="PANTHER" id="PTHR12019">
    <property type="entry name" value="LAMINA-ASSOCIATED POLYPEPTIDE THYMOPOIETIN"/>
    <property type="match status" value="1"/>
</dbReference>
<accession>A0A6J1UQH7</accession>
<dbReference type="CTD" id="93273"/>
<evidence type="ECO:0000313" key="5">
    <source>
        <dbReference type="RefSeq" id="XP_026532620.1"/>
    </source>
</evidence>
<dbReference type="PANTHER" id="PTHR12019:SF9">
    <property type="entry name" value="THYMOPOIETIN"/>
    <property type="match status" value="1"/>
</dbReference>
<organism evidence="4 5">
    <name type="scientific">Notechis scutatus</name>
    <name type="common">mainland tiger snake</name>
    <dbReference type="NCBI Taxonomy" id="8663"/>
    <lineage>
        <taxon>Eukaryota</taxon>
        <taxon>Metazoa</taxon>
        <taxon>Chordata</taxon>
        <taxon>Craniata</taxon>
        <taxon>Vertebrata</taxon>
        <taxon>Euteleostomi</taxon>
        <taxon>Lepidosauria</taxon>
        <taxon>Squamata</taxon>
        <taxon>Bifurcata</taxon>
        <taxon>Unidentata</taxon>
        <taxon>Episquamata</taxon>
        <taxon>Toxicofera</taxon>
        <taxon>Serpentes</taxon>
        <taxon>Colubroidea</taxon>
        <taxon>Elapidae</taxon>
        <taxon>Hydrophiinae</taxon>
        <taxon>Notechis</taxon>
    </lineage>
</organism>
<dbReference type="FunFam" id="1.10.720.40:FF:000001">
    <property type="entry name" value="LEM domain containing 2, isoform CRA_a"/>
    <property type="match status" value="1"/>
</dbReference>
<evidence type="ECO:0000259" key="3">
    <source>
        <dbReference type="PROSITE" id="PS50954"/>
    </source>
</evidence>
<dbReference type="KEGG" id="nss:113418121"/>
<dbReference type="RefSeq" id="XP_026532620.1">
    <property type="nucleotide sequence ID" value="XM_026676835.1"/>
</dbReference>
<feature type="domain" description="LEM" evidence="3">
    <location>
        <begin position="26"/>
        <end position="70"/>
    </location>
</feature>
<keyword evidence="4" id="KW-1185">Reference proteome</keyword>
<feature type="compositionally biased region" description="Basic and acidic residues" evidence="1">
    <location>
        <begin position="214"/>
        <end position="223"/>
    </location>
</feature>
<feature type="transmembrane region" description="Helical" evidence="2">
    <location>
        <begin position="236"/>
        <end position="254"/>
    </location>
</feature>
<dbReference type="AlphaFoldDB" id="A0A6J1UQH7"/>
<feature type="region of interest" description="Disordered" evidence="1">
    <location>
        <begin position="154"/>
        <end position="223"/>
    </location>
</feature>
<feature type="compositionally biased region" description="Basic and acidic residues" evidence="1">
    <location>
        <begin position="175"/>
        <end position="189"/>
    </location>
</feature>
<keyword evidence="2" id="KW-1133">Transmembrane helix</keyword>
<dbReference type="InterPro" id="IPR011015">
    <property type="entry name" value="LEM/LEM-like_dom_sf"/>
</dbReference>
<dbReference type="InterPro" id="IPR003887">
    <property type="entry name" value="LEM_dom"/>
</dbReference>
<dbReference type="InterPro" id="IPR051656">
    <property type="entry name" value="LEM_domain"/>
</dbReference>
<dbReference type="SMART" id="SM00540">
    <property type="entry name" value="LEM"/>
    <property type="match status" value="1"/>
</dbReference>
<dbReference type="Proteomes" id="UP000504612">
    <property type="component" value="Unplaced"/>
</dbReference>
<dbReference type="RefSeq" id="XP_026532624.1">
    <property type="nucleotide sequence ID" value="XM_026676839.1"/>
</dbReference>
<dbReference type="Gene3D" id="1.10.720.40">
    <property type="match status" value="1"/>
</dbReference>
<evidence type="ECO:0000313" key="4">
    <source>
        <dbReference type="Proteomes" id="UP000504612"/>
    </source>
</evidence>
<name>A0A6J1UQH7_9SAUR</name>
<gene>
    <name evidence="5 6 7" type="primary">LEMD1</name>
</gene>
<evidence type="ECO:0000256" key="2">
    <source>
        <dbReference type="SAM" id="Phobius"/>
    </source>
</evidence>
<dbReference type="SUPFAM" id="SSF63451">
    <property type="entry name" value="LEM domain"/>
    <property type="match status" value="1"/>
</dbReference>
<dbReference type="RefSeq" id="XP_026532621.1">
    <property type="nucleotide sequence ID" value="XM_026676836.1"/>
</dbReference>
<dbReference type="PROSITE" id="PS50954">
    <property type="entry name" value="LEM"/>
    <property type="match status" value="1"/>
</dbReference>
<dbReference type="Pfam" id="PF03020">
    <property type="entry name" value="LEM"/>
    <property type="match status" value="1"/>
</dbReference>
<protein>
    <submittedName>
        <fullName evidence="5 6">LEM domain-containing protein 1</fullName>
    </submittedName>
</protein>
<keyword evidence="2" id="KW-0472">Membrane</keyword>
<reference evidence="5 6" key="1">
    <citation type="submission" date="2025-04" db="UniProtKB">
        <authorList>
            <consortium name="RefSeq"/>
        </authorList>
    </citation>
    <scope>IDENTIFICATION</scope>
</reference>